<dbReference type="EMBL" id="GG663737">
    <property type="protein sequence ID" value="EEH58983.1"/>
    <property type="molecule type" value="Genomic_DNA"/>
</dbReference>
<evidence type="ECO:0000313" key="3">
    <source>
        <dbReference type="EMBL" id="EEH58983.1"/>
    </source>
</evidence>
<gene>
    <name evidence="3" type="ORF">MICPUCDRAFT_62376</name>
</gene>
<evidence type="ECO:0000259" key="2">
    <source>
        <dbReference type="Pfam" id="PF03407"/>
    </source>
</evidence>
<dbReference type="eggNOG" id="ENOG502QSJ9">
    <property type="taxonomic scope" value="Eukaryota"/>
</dbReference>
<dbReference type="KEGG" id="mpp:MICPUCDRAFT_62376"/>
<sequence length="727" mass="79846">MPKPKPELKPKPKPKPKPEPKPEPTTPTPADENVEEDEYDFEEDEYDFELVPPPGDATAAGVVNAQVVDVTDAKRPKWMREMWSQTTAAVNVDAHELAGVVRETPEALSHAKPGESLFVTFATESVKDFVHTWIESARALKLSPLFVGALDEGMLKWCEDREIPSMLLSGNSVLKGRGRKFITAGDEHFKKMGSVKTKFIQDLLELNIAPILTDADVTWLRDPRPYFNKGTYALADALVSTDCIDIPGDARDENACAHVNFNTGVLHFRPSNASKAFVETWKNKVASSTIAWMRDQPAFNLLTHEGVPGHALSPATAVPREKKGKPGHRMLYHAANASLLLGVLPNWLFGNGHTYFVQWHHETHAADGAPYSVHMTYQYGDTGAYAYGKRERMRQAGIWRADPPAFYGDGDDDVKFLVIADEGAQMRFPDDEPATIGTDREAHRVAIARHLQEDKLRRTTVRNGLALAKALGRVLVLPRARCYCDKIWNNLNACRAPGAETFTLPYACPMDHIYDLPRWFDDVGRGVLPDFREPGFLSDARVPSEVRASRGRIVVDRAGDARAGYPAWSSGGGGDAEAEDVVRLRHGFTAADAVAATAALASKRVVEVDYLGGAETFCGFAADAKNAEFDAVATRALTNDQYYCLTEPWHAMGSPRGGRSASDPYEPQVVTRHCGASEEDMIRSGRVTRGEVTHLGTDDGCTCEWGFARPKPLTEVSKGEACKAGDA</sequence>
<accession>C1MM53</accession>
<dbReference type="Pfam" id="PF03407">
    <property type="entry name" value="Nucleotid_trans"/>
    <property type="match status" value="1"/>
</dbReference>
<dbReference type="Proteomes" id="UP000001876">
    <property type="component" value="Unassembled WGS sequence"/>
</dbReference>
<dbReference type="OrthoDB" id="540503at2759"/>
<name>C1MM53_MICPC</name>
<dbReference type="OMA" id="ARCYCDK"/>
<feature type="compositionally biased region" description="Basic and acidic residues" evidence="1">
    <location>
        <begin position="1"/>
        <end position="22"/>
    </location>
</feature>
<dbReference type="InterPro" id="IPR053250">
    <property type="entry name" value="Glycosyltransferase_77"/>
</dbReference>
<dbReference type="GeneID" id="9682777"/>
<dbReference type="GO" id="GO:0005794">
    <property type="term" value="C:Golgi apparatus"/>
    <property type="evidence" value="ECO:0007669"/>
    <property type="project" value="TreeGrafter"/>
</dbReference>
<dbReference type="AlphaFoldDB" id="C1MM53"/>
<evidence type="ECO:0000256" key="1">
    <source>
        <dbReference type="SAM" id="MobiDB-lite"/>
    </source>
</evidence>
<protein>
    <recommendedName>
        <fullName evidence="2">Nucleotide-diphospho-sugar transferase domain-containing protein</fullName>
    </recommendedName>
</protein>
<dbReference type="InterPro" id="IPR005069">
    <property type="entry name" value="Nucl-diP-sugar_transferase"/>
</dbReference>
<feature type="region of interest" description="Disordered" evidence="1">
    <location>
        <begin position="1"/>
        <end position="43"/>
    </location>
</feature>
<dbReference type="PANTHER" id="PTHR46936:SF1">
    <property type="entry name" value="ARABINOSYLTRANSFERASE XEG113"/>
    <property type="match status" value="1"/>
</dbReference>
<proteinExistence type="predicted"/>
<organism evidence="4">
    <name type="scientific">Micromonas pusilla (strain CCMP1545)</name>
    <name type="common">Picoplanktonic green alga</name>
    <dbReference type="NCBI Taxonomy" id="564608"/>
    <lineage>
        <taxon>Eukaryota</taxon>
        <taxon>Viridiplantae</taxon>
        <taxon>Chlorophyta</taxon>
        <taxon>Mamiellophyceae</taxon>
        <taxon>Mamiellales</taxon>
        <taxon>Mamiellaceae</taxon>
        <taxon>Micromonas</taxon>
    </lineage>
</organism>
<reference evidence="3 4" key="1">
    <citation type="journal article" date="2009" name="Science">
        <title>Green evolution and dynamic adaptations revealed by genomes of the marine picoeukaryotes Micromonas.</title>
        <authorList>
            <person name="Worden A.Z."/>
            <person name="Lee J.H."/>
            <person name="Mock T."/>
            <person name="Rouze P."/>
            <person name="Simmons M.P."/>
            <person name="Aerts A.L."/>
            <person name="Allen A.E."/>
            <person name="Cuvelier M.L."/>
            <person name="Derelle E."/>
            <person name="Everett M.V."/>
            <person name="Foulon E."/>
            <person name="Grimwood J."/>
            <person name="Gundlach H."/>
            <person name="Henrissat B."/>
            <person name="Napoli C."/>
            <person name="McDonald S.M."/>
            <person name="Parker M.S."/>
            <person name="Rombauts S."/>
            <person name="Salamov A."/>
            <person name="Von Dassow P."/>
            <person name="Badger J.H."/>
            <person name="Coutinho P.M."/>
            <person name="Demir E."/>
            <person name="Dubchak I."/>
            <person name="Gentemann C."/>
            <person name="Eikrem W."/>
            <person name="Gready J.E."/>
            <person name="John U."/>
            <person name="Lanier W."/>
            <person name="Lindquist E.A."/>
            <person name="Lucas S."/>
            <person name="Mayer K.F."/>
            <person name="Moreau H."/>
            <person name="Not F."/>
            <person name="Otillar R."/>
            <person name="Panaud O."/>
            <person name="Pangilinan J."/>
            <person name="Paulsen I."/>
            <person name="Piegu B."/>
            <person name="Poliakov A."/>
            <person name="Robbens S."/>
            <person name="Schmutz J."/>
            <person name="Toulza E."/>
            <person name="Wyss T."/>
            <person name="Zelensky A."/>
            <person name="Zhou K."/>
            <person name="Armbrust E.V."/>
            <person name="Bhattacharya D."/>
            <person name="Goodenough U.W."/>
            <person name="Van de Peer Y."/>
            <person name="Grigoriev I.V."/>
        </authorList>
    </citation>
    <scope>NUCLEOTIDE SEQUENCE [LARGE SCALE GENOMIC DNA]</scope>
    <source>
        <strain evidence="3 4">CCMP1545</strain>
    </source>
</reference>
<feature type="domain" description="Nucleotide-diphospho-sugar transferase" evidence="2">
    <location>
        <begin position="142"/>
        <end position="382"/>
    </location>
</feature>
<dbReference type="PANTHER" id="PTHR46936">
    <property type="entry name" value="ARABINOSYLTRANSFERASE XEG113"/>
    <property type="match status" value="1"/>
</dbReference>
<dbReference type="GO" id="GO:0052636">
    <property type="term" value="F:arabinosyltransferase activity"/>
    <property type="evidence" value="ECO:0007669"/>
    <property type="project" value="TreeGrafter"/>
</dbReference>
<keyword evidence="4" id="KW-1185">Reference proteome</keyword>
<evidence type="ECO:0000313" key="4">
    <source>
        <dbReference type="Proteomes" id="UP000001876"/>
    </source>
</evidence>
<dbReference type="RefSeq" id="XP_003057338.1">
    <property type="nucleotide sequence ID" value="XM_003057292.1"/>
</dbReference>
<feature type="compositionally biased region" description="Acidic residues" evidence="1">
    <location>
        <begin position="32"/>
        <end position="43"/>
    </location>
</feature>
<dbReference type="GO" id="GO:0052325">
    <property type="term" value="P:cell wall pectin biosynthetic process"/>
    <property type="evidence" value="ECO:0007669"/>
    <property type="project" value="TreeGrafter"/>
</dbReference>